<dbReference type="Proteomes" id="UP001163823">
    <property type="component" value="Chromosome 4"/>
</dbReference>
<comment type="caution">
    <text evidence="14">The sequence shown here is derived from an EMBL/GenBank/DDBJ whole genome shotgun (WGS) entry which is preliminary data.</text>
</comment>
<comment type="subcellular location">
    <subcellularLocation>
        <location evidence="1">Cell membrane</location>
        <topology evidence="1">Lipid-anchor</topology>
    </subcellularLocation>
</comment>
<evidence type="ECO:0000313" key="14">
    <source>
        <dbReference type="EMBL" id="KAJ7973589.1"/>
    </source>
</evidence>
<feature type="compositionally biased region" description="Basic and acidic residues" evidence="12">
    <location>
        <begin position="363"/>
        <end position="373"/>
    </location>
</feature>
<evidence type="ECO:0000256" key="7">
    <source>
        <dbReference type="ARBA" id="ARBA00022777"/>
    </source>
</evidence>
<evidence type="ECO:0000256" key="11">
    <source>
        <dbReference type="PROSITE-ProRule" id="PRU10141"/>
    </source>
</evidence>
<evidence type="ECO:0000256" key="9">
    <source>
        <dbReference type="ARBA" id="ARBA00023136"/>
    </source>
</evidence>
<dbReference type="SUPFAM" id="SSF56112">
    <property type="entry name" value="Protein kinase-like (PK-like)"/>
    <property type="match status" value="1"/>
</dbReference>
<keyword evidence="9" id="KW-0472">Membrane</keyword>
<dbReference type="SMART" id="SM00220">
    <property type="entry name" value="S_TKc"/>
    <property type="match status" value="1"/>
</dbReference>
<evidence type="ECO:0000256" key="6">
    <source>
        <dbReference type="ARBA" id="ARBA00022741"/>
    </source>
</evidence>
<dbReference type="InterPro" id="IPR000719">
    <property type="entry name" value="Prot_kinase_dom"/>
</dbReference>
<evidence type="ECO:0000259" key="13">
    <source>
        <dbReference type="PROSITE" id="PS50011"/>
    </source>
</evidence>
<dbReference type="PROSITE" id="PS50011">
    <property type="entry name" value="PROTEIN_KINASE_DOM"/>
    <property type="match status" value="1"/>
</dbReference>
<dbReference type="AlphaFoldDB" id="A0AAD7Q2F2"/>
<keyword evidence="10" id="KW-0449">Lipoprotein</keyword>
<gene>
    <name evidence="14" type="ORF">O6P43_011295</name>
</gene>
<evidence type="ECO:0000256" key="4">
    <source>
        <dbReference type="ARBA" id="ARBA00022527"/>
    </source>
</evidence>
<proteinExistence type="inferred from homology"/>
<feature type="compositionally biased region" description="Basic and acidic residues" evidence="12">
    <location>
        <begin position="396"/>
        <end position="410"/>
    </location>
</feature>
<feature type="compositionally biased region" description="Polar residues" evidence="12">
    <location>
        <begin position="493"/>
        <end position="513"/>
    </location>
</feature>
<evidence type="ECO:0000256" key="12">
    <source>
        <dbReference type="SAM" id="MobiDB-lite"/>
    </source>
</evidence>
<feature type="region of interest" description="Disordered" evidence="12">
    <location>
        <begin position="323"/>
        <end position="557"/>
    </location>
</feature>
<dbReference type="KEGG" id="qsa:O6P43_011295"/>
<name>A0AAD7Q2F2_QUISA</name>
<dbReference type="PANTHER" id="PTHR47985">
    <property type="entry name" value="OS07G0668900 PROTEIN"/>
    <property type="match status" value="1"/>
</dbReference>
<evidence type="ECO:0000256" key="5">
    <source>
        <dbReference type="ARBA" id="ARBA00022679"/>
    </source>
</evidence>
<reference evidence="14" key="1">
    <citation type="journal article" date="2023" name="Science">
        <title>Elucidation of the pathway for biosynthesis of saponin adjuvants from the soapbark tree.</title>
        <authorList>
            <person name="Reed J."/>
            <person name="Orme A."/>
            <person name="El-Demerdash A."/>
            <person name="Owen C."/>
            <person name="Martin L.B.B."/>
            <person name="Misra R.C."/>
            <person name="Kikuchi S."/>
            <person name="Rejzek M."/>
            <person name="Martin A.C."/>
            <person name="Harkess A."/>
            <person name="Leebens-Mack J."/>
            <person name="Louveau T."/>
            <person name="Stephenson M.J."/>
            <person name="Osbourn A."/>
        </authorList>
    </citation>
    <scope>NUCLEOTIDE SEQUENCE</scope>
    <source>
        <strain evidence="14">S10</strain>
    </source>
</reference>
<feature type="compositionally biased region" description="Basic and acidic residues" evidence="12">
    <location>
        <begin position="448"/>
        <end position="457"/>
    </location>
</feature>
<dbReference type="InterPro" id="IPR008271">
    <property type="entry name" value="Ser/Thr_kinase_AS"/>
</dbReference>
<feature type="compositionally biased region" description="Basic residues" evidence="12">
    <location>
        <begin position="426"/>
        <end position="436"/>
    </location>
</feature>
<evidence type="ECO:0000256" key="3">
    <source>
        <dbReference type="ARBA" id="ARBA00022475"/>
    </source>
</evidence>
<organism evidence="14 15">
    <name type="scientific">Quillaja saponaria</name>
    <name type="common">Soap bark tree</name>
    <dbReference type="NCBI Taxonomy" id="32244"/>
    <lineage>
        <taxon>Eukaryota</taxon>
        <taxon>Viridiplantae</taxon>
        <taxon>Streptophyta</taxon>
        <taxon>Embryophyta</taxon>
        <taxon>Tracheophyta</taxon>
        <taxon>Spermatophyta</taxon>
        <taxon>Magnoliopsida</taxon>
        <taxon>eudicotyledons</taxon>
        <taxon>Gunneridae</taxon>
        <taxon>Pentapetalae</taxon>
        <taxon>rosids</taxon>
        <taxon>fabids</taxon>
        <taxon>Fabales</taxon>
        <taxon>Quillajaceae</taxon>
        <taxon>Quillaja</taxon>
    </lineage>
</organism>
<evidence type="ECO:0000256" key="1">
    <source>
        <dbReference type="ARBA" id="ARBA00004193"/>
    </source>
</evidence>
<keyword evidence="3" id="KW-1003">Cell membrane</keyword>
<feature type="binding site" evidence="11">
    <location>
        <position position="102"/>
    </location>
    <ligand>
        <name>ATP</name>
        <dbReference type="ChEBI" id="CHEBI:30616"/>
    </ligand>
</feature>
<feature type="compositionally biased region" description="Polar residues" evidence="12">
    <location>
        <begin position="466"/>
        <end position="477"/>
    </location>
</feature>
<keyword evidence="7 14" id="KW-0418">Kinase</keyword>
<dbReference type="GO" id="GO:0005524">
    <property type="term" value="F:ATP binding"/>
    <property type="evidence" value="ECO:0007669"/>
    <property type="project" value="UniProtKB-UniRule"/>
</dbReference>
<feature type="compositionally biased region" description="Polar residues" evidence="12">
    <location>
        <begin position="374"/>
        <end position="386"/>
    </location>
</feature>
<evidence type="ECO:0000256" key="2">
    <source>
        <dbReference type="ARBA" id="ARBA00008684"/>
    </source>
</evidence>
<dbReference type="Gene3D" id="3.30.200.20">
    <property type="entry name" value="Phosphorylase Kinase, domain 1"/>
    <property type="match status" value="1"/>
</dbReference>
<dbReference type="FunFam" id="1.10.510.10:FF:000032">
    <property type="entry name" value="Serine/threonine-protein kinase PBS1"/>
    <property type="match status" value="1"/>
</dbReference>
<protein>
    <submittedName>
        <fullName evidence="14">Kinase family protein</fullName>
    </submittedName>
</protein>
<evidence type="ECO:0000313" key="15">
    <source>
        <dbReference type="Proteomes" id="UP001163823"/>
    </source>
</evidence>
<dbReference type="PROSITE" id="PS00107">
    <property type="entry name" value="PROTEIN_KINASE_ATP"/>
    <property type="match status" value="1"/>
</dbReference>
<feature type="compositionally biased region" description="Polar residues" evidence="12">
    <location>
        <begin position="46"/>
        <end position="55"/>
    </location>
</feature>
<feature type="compositionally biased region" description="Basic and acidic residues" evidence="12">
    <location>
        <begin position="32"/>
        <end position="45"/>
    </location>
</feature>
<dbReference type="InterPro" id="IPR011009">
    <property type="entry name" value="Kinase-like_dom_sf"/>
</dbReference>
<accession>A0AAD7Q2F2</accession>
<feature type="compositionally biased region" description="Polar residues" evidence="12">
    <location>
        <begin position="520"/>
        <end position="551"/>
    </location>
</feature>
<dbReference type="Pfam" id="PF00069">
    <property type="entry name" value="Pkinase"/>
    <property type="match status" value="1"/>
</dbReference>
<evidence type="ECO:0000256" key="8">
    <source>
        <dbReference type="ARBA" id="ARBA00022840"/>
    </source>
</evidence>
<keyword evidence="4" id="KW-0723">Serine/threonine-protein kinase</keyword>
<dbReference type="PROSITE" id="PS00108">
    <property type="entry name" value="PROTEIN_KINASE_ST"/>
    <property type="match status" value="1"/>
</dbReference>
<dbReference type="GO" id="GO:0005886">
    <property type="term" value="C:plasma membrane"/>
    <property type="evidence" value="ECO:0007669"/>
    <property type="project" value="UniProtKB-SubCell"/>
</dbReference>
<feature type="domain" description="Protein kinase" evidence="13">
    <location>
        <begin position="73"/>
        <end position="316"/>
    </location>
</feature>
<feature type="compositionally biased region" description="Basic and acidic residues" evidence="12">
    <location>
        <begin position="343"/>
        <end position="354"/>
    </location>
</feature>
<evidence type="ECO:0000256" key="10">
    <source>
        <dbReference type="ARBA" id="ARBA00023288"/>
    </source>
</evidence>
<dbReference type="EMBL" id="JARAOO010000004">
    <property type="protein sequence ID" value="KAJ7973589.1"/>
    <property type="molecule type" value="Genomic_DNA"/>
</dbReference>
<keyword evidence="6 11" id="KW-0547">Nucleotide-binding</keyword>
<dbReference type="PANTHER" id="PTHR47985:SF32">
    <property type="entry name" value="RECEPTOR-LIKE KINASE LIP2"/>
    <property type="match status" value="1"/>
</dbReference>
<dbReference type="Gene3D" id="1.10.510.10">
    <property type="entry name" value="Transferase(Phosphotransferase) domain 1"/>
    <property type="match status" value="1"/>
</dbReference>
<sequence>MSCFPCFSSQKSKRTNSKRENGYPPQEQGANDIKKQKPDETKNIKGDSNQVQNGNIQAQTFNFRELATATKNFRQECLLGEGGFGRVYKGTLAANGQVVAVKQLDRNGLQGNKEFLGGSLEDHLLEDGPDQKPLDWFTRMKISTGAARGLEYLHDKAYPPVIYRDLKSSNILLDEGCNPKLSDIGLARLGPGGDKVNNVPTRVMGTYGYCAPEYTRSGELTLKSDVYSFGVVLLELITGRRAIDTTKPNNEQNLVAWAQPLFRDPKKFPDMADPLLKKQFPEKDLNQAVAIAAMCLQEEAGARPLMSDVVTALSFLSTVPPEGFSTAPPAATSPSEETITSKSESHRVHDHDSSSSDDEDRDSSDHEHSDNAHEQNGNSAKHQNSDYSDESDIEDGDRASRNHHDSHSADKCQSSVSETKEWYYRSSRKSSKRSRNRSSSSSRRSSIRSHDRSDSSSHRSSKRSQDGSVSSRKSSIASHGHGGIASLSHKDSMGSQERNASMGDDSSTPSRSGSEYFDRSISQASNGNVSLSRNGSGGSQESVHSDISTGSHEGGTF</sequence>
<keyword evidence="8 11" id="KW-0067">ATP-binding</keyword>
<keyword evidence="5" id="KW-0808">Transferase</keyword>
<comment type="similarity">
    <text evidence="2">Belongs to the protein kinase superfamily. Ser/Thr protein kinase family.</text>
</comment>
<dbReference type="GO" id="GO:0004674">
    <property type="term" value="F:protein serine/threonine kinase activity"/>
    <property type="evidence" value="ECO:0007669"/>
    <property type="project" value="UniProtKB-KW"/>
</dbReference>
<feature type="compositionally biased region" description="Polar residues" evidence="12">
    <location>
        <begin position="332"/>
        <end position="342"/>
    </location>
</feature>
<dbReference type="InterPro" id="IPR017441">
    <property type="entry name" value="Protein_kinase_ATP_BS"/>
</dbReference>
<feature type="region of interest" description="Disordered" evidence="12">
    <location>
        <begin position="1"/>
        <end position="55"/>
    </location>
</feature>
<keyword evidence="15" id="KW-1185">Reference proteome</keyword>